<evidence type="ECO:0000313" key="2">
    <source>
        <dbReference type="EMBL" id="MBC9933127.1"/>
    </source>
</evidence>
<evidence type="ECO:0000259" key="1">
    <source>
        <dbReference type="PROSITE" id="PS51186"/>
    </source>
</evidence>
<protein>
    <submittedName>
        <fullName evidence="2">GNAT family N-acetyltransferase</fullName>
    </submittedName>
</protein>
<reference evidence="2 3" key="1">
    <citation type="submission" date="2020-09" db="EMBL/GenBank/DDBJ databases">
        <title>Genome sequences of type strains of Chitinophaga qingshengii and Chitinophaga varians.</title>
        <authorList>
            <person name="Kittiwongwattana C."/>
        </authorList>
    </citation>
    <scope>NUCLEOTIDE SEQUENCE [LARGE SCALE GENOMIC DNA]</scope>
    <source>
        <strain evidence="2 3">JCM 30026</strain>
    </source>
</reference>
<dbReference type="RefSeq" id="WP_188090250.1">
    <property type="nucleotide sequence ID" value="NZ_JACVFC010000003.1"/>
</dbReference>
<accession>A0ABR7TRL3</accession>
<proteinExistence type="predicted"/>
<gene>
    <name evidence="2" type="ORF">ICL07_22250</name>
</gene>
<dbReference type="Gene3D" id="3.40.630.30">
    <property type="match status" value="1"/>
</dbReference>
<sequence>MIIKIADQPNEFEQIHRLNYKLFVEEIPQHPANDDKILVDKFHFKNKYVIALKNDHVIGMVCYNEVRPFSLDGKVQQLDEHIPPYKRLAEVRLLGIERSERKISVAYRLLRQLIAEMLHQGIDSAVVSGTTRQIKLYTKLGFVPFGNLVGVEGALYQPMFIHVTNLRDDFGKN</sequence>
<dbReference type="EMBL" id="JACVFC010000003">
    <property type="protein sequence ID" value="MBC9933127.1"/>
    <property type="molecule type" value="Genomic_DNA"/>
</dbReference>
<evidence type="ECO:0000313" key="3">
    <source>
        <dbReference type="Proteomes" id="UP000659124"/>
    </source>
</evidence>
<dbReference type="SUPFAM" id="SSF55729">
    <property type="entry name" value="Acyl-CoA N-acyltransferases (Nat)"/>
    <property type="match status" value="1"/>
</dbReference>
<dbReference type="Pfam" id="PF00583">
    <property type="entry name" value="Acetyltransf_1"/>
    <property type="match status" value="1"/>
</dbReference>
<keyword evidence="3" id="KW-1185">Reference proteome</keyword>
<organism evidence="2 3">
    <name type="scientific">Chitinophaga qingshengii</name>
    <dbReference type="NCBI Taxonomy" id="1569794"/>
    <lineage>
        <taxon>Bacteria</taxon>
        <taxon>Pseudomonadati</taxon>
        <taxon>Bacteroidota</taxon>
        <taxon>Chitinophagia</taxon>
        <taxon>Chitinophagales</taxon>
        <taxon>Chitinophagaceae</taxon>
        <taxon>Chitinophaga</taxon>
    </lineage>
</organism>
<name>A0ABR7TRL3_9BACT</name>
<feature type="domain" description="N-acetyltransferase" evidence="1">
    <location>
        <begin position="1"/>
        <end position="162"/>
    </location>
</feature>
<dbReference type="Proteomes" id="UP000659124">
    <property type="component" value="Unassembled WGS sequence"/>
</dbReference>
<dbReference type="InterPro" id="IPR000182">
    <property type="entry name" value="GNAT_dom"/>
</dbReference>
<comment type="caution">
    <text evidence="2">The sequence shown here is derived from an EMBL/GenBank/DDBJ whole genome shotgun (WGS) entry which is preliminary data.</text>
</comment>
<dbReference type="PROSITE" id="PS51186">
    <property type="entry name" value="GNAT"/>
    <property type="match status" value="1"/>
</dbReference>
<dbReference type="InterPro" id="IPR016181">
    <property type="entry name" value="Acyl_CoA_acyltransferase"/>
</dbReference>